<dbReference type="PANTHER" id="PTHR44419">
    <property type="entry name" value="PROTOCHLOROPHYLLIDE REDUCTASE C, CHLOROPLASTIC"/>
    <property type="match status" value="1"/>
</dbReference>
<dbReference type="InterPro" id="IPR036291">
    <property type="entry name" value="NAD(P)-bd_dom_sf"/>
</dbReference>
<evidence type="ECO:0000256" key="3">
    <source>
        <dbReference type="ARBA" id="ARBA00022531"/>
    </source>
</evidence>
<name>C1DYG4_MICCC</name>
<dbReference type="Gene3D" id="3.40.50.720">
    <property type="entry name" value="NAD(P)-binding Rossmann-like Domain"/>
    <property type="match status" value="1"/>
</dbReference>
<evidence type="ECO:0000256" key="7">
    <source>
        <dbReference type="RuleBase" id="RU365001"/>
    </source>
</evidence>
<keyword evidence="6 7" id="KW-0149">Chlorophyll biosynthesis</keyword>
<evidence type="ECO:0000256" key="2">
    <source>
        <dbReference type="ARBA" id="ARBA00005821"/>
    </source>
</evidence>
<dbReference type="UniPathway" id="UPA00668"/>
<dbReference type="OMA" id="WSWGNRQ"/>
<comment type="subcellular location">
    <subcellularLocation>
        <location evidence="7">Plastid</location>
        <location evidence="7">Chloroplast</location>
    </subcellularLocation>
</comment>
<dbReference type="GO" id="GO:0015995">
    <property type="term" value="P:chlorophyll biosynthetic process"/>
    <property type="evidence" value="ECO:0007669"/>
    <property type="project" value="UniProtKB-UniPathway"/>
</dbReference>
<dbReference type="RefSeq" id="XP_002500165.1">
    <property type="nucleotide sequence ID" value="XM_002500119.1"/>
</dbReference>
<dbReference type="SUPFAM" id="SSF51735">
    <property type="entry name" value="NAD(P)-binding Rossmann-fold domains"/>
    <property type="match status" value="1"/>
</dbReference>
<comment type="function">
    <text evidence="7">Phototransformation of protochlorophyllide (Pchlide) to chlorophyllide (Chlide).</text>
</comment>
<dbReference type="Proteomes" id="UP000002009">
    <property type="component" value="Chromosome 2"/>
</dbReference>
<dbReference type="Pfam" id="PF00106">
    <property type="entry name" value="adh_short"/>
    <property type="match status" value="1"/>
</dbReference>
<dbReference type="GO" id="GO:0016630">
    <property type="term" value="F:protochlorophyllide reductase activity"/>
    <property type="evidence" value="ECO:0007669"/>
    <property type="project" value="UniProtKB-EC"/>
</dbReference>
<dbReference type="PRINTS" id="PR00081">
    <property type="entry name" value="GDHRDH"/>
</dbReference>
<dbReference type="eggNOG" id="KOG1208">
    <property type="taxonomic scope" value="Eukaryota"/>
</dbReference>
<evidence type="ECO:0000256" key="1">
    <source>
        <dbReference type="ARBA" id="ARBA00005173"/>
    </source>
</evidence>
<evidence type="ECO:0000256" key="4">
    <source>
        <dbReference type="ARBA" id="ARBA00022857"/>
    </source>
</evidence>
<comment type="similarity">
    <text evidence="2 7">Belongs to the short-chain dehydrogenases/reductases (SDR) family. POR subfamily.</text>
</comment>
<keyword evidence="7" id="KW-0934">Plastid</keyword>
<organism evidence="9 10">
    <name type="scientific">Micromonas commoda (strain RCC299 / NOUM17 / CCMP2709)</name>
    <name type="common">Picoplanktonic green alga</name>
    <dbReference type="NCBI Taxonomy" id="296587"/>
    <lineage>
        <taxon>Eukaryota</taxon>
        <taxon>Viridiplantae</taxon>
        <taxon>Chlorophyta</taxon>
        <taxon>Mamiellophyceae</taxon>
        <taxon>Mamiellales</taxon>
        <taxon>Mamiellaceae</taxon>
        <taxon>Micromonas</taxon>
    </lineage>
</organism>
<dbReference type="PANTHER" id="PTHR44419:SF19">
    <property type="entry name" value="PROTOCHLOROPHYLLIDE REDUCTASE A, CHLOROPLASTIC"/>
    <property type="match status" value="1"/>
</dbReference>
<protein>
    <recommendedName>
        <fullName evidence="7">NADPH-protochlorophyllide oxidoreductase</fullName>
        <ecNumber evidence="7">1.3.1.33</ecNumber>
    </recommendedName>
</protein>
<dbReference type="KEGG" id="mis:MICPUN_93411"/>
<accession>C1DYG4</accession>
<keyword evidence="5 7" id="KW-0560">Oxidoreductase</keyword>
<dbReference type="STRING" id="296587.C1DYG4"/>
<feature type="region of interest" description="Disordered" evidence="8">
    <location>
        <begin position="397"/>
        <end position="420"/>
    </location>
</feature>
<comment type="pathway">
    <text evidence="1 7">Porphyrin-containing compound metabolism; chlorophyll biosynthesis.</text>
</comment>
<keyword evidence="7" id="KW-0150">Chloroplast</keyword>
<dbReference type="EC" id="1.3.1.33" evidence="7"/>
<dbReference type="InterPro" id="IPR002347">
    <property type="entry name" value="SDR_fam"/>
</dbReference>
<keyword evidence="10" id="KW-1185">Reference proteome</keyword>
<evidence type="ECO:0000256" key="8">
    <source>
        <dbReference type="SAM" id="MobiDB-lite"/>
    </source>
</evidence>
<proteinExistence type="inferred from homology"/>
<dbReference type="GO" id="GO:0015979">
    <property type="term" value="P:photosynthesis"/>
    <property type="evidence" value="ECO:0007669"/>
    <property type="project" value="UniProtKB-KW"/>
</dbReference>
<dbReference type="EMBL" id="CP001323">
    <property type="protein sequence ID" value="ACO61423.1"/>
    <property type="molecule type" value="Genomic_DNA"/>
</dbReference>
<keyword evidence="4 7" id="KW-0521">NADP</keyword>
<keyword evidence="3 7" id="KW-0602">Photosynthesis</keyword>
<evidence type="ECO:0000256" key="6">
    <source>
        <dbReference type="ARBA" id="ARBA00023171"/>
    </source>
</evidence>
<evidence type="ECO:0000313" key="9">
    <source>
        <dbReference type="EMBL" id="ACO61423.1"/>
    </source>
</evidence>
<evidence type="ECO:0000313" key="10">
    <source>
        <dbReference type="Proteomes" id="UP000002009"/>
    </source>
</evidence>
<comment type="catalytic activity">
    <reaction evidence="7">
        <text>chlorophyllide a + NADP(+) = protochlorophyllide a + NADPH + H(+)</text>
        <dbReference type="Rhea" id="RHEA:11132"/>
        <dbReference type="ChEBI" id="CHEBI:15378"/>
        <dbReference type="ChEBI" id="CHEBI:57783"/>
        <dbReference type="ChEBI" id="CHEBI:58349"/>
        <dbReference type="ChEBI" id="CHEBI:83348"/>
        <dbReference type="ChEBI" id="CHEBI:83350"/>
        <dbReference type="EC" id="1.3.1.33"/>
    </reaction>
</comment>
<reference evidence="9 10" key="1">
    <citation type="journal article" date="2009" name="Science">
        <title>Green evolution and dynamic adaptations revealed by genomes of the marine picoeukaryotes Micromonas.</title>
        <authorList>
            <person name="Worden A.Z."/>
            <person name="Lee J.H."/>
            <person name="Mock T."/>
            <person name="Rouze P."/>
            <person name="Simmons M.P."/>
            <person name="Aerts A.L."/>
            <person name="Allen A.E."/>
            <person name="Cuvelier M.L."/>
            <person name="Derelle E."/>
            <person name="Everett M.V."/>
            <person name="Foulon E."/>
            <person name="Grimwood J."/>
            <person name="Gundlach H."/>
            <person name="Henrissat B."/>
            <person name="Napoli C."/>
            <person name="McDonald S.M."/>
            <person name="Parker M.S."/>
            <person name="Rombauts S."/>
            <person name="Salamov A."/>
            <person name="Von Dassow P."/>
            <person name="Badger J.H."/>
            <person name="Coutinho P.M."/>
            <person name="Demir E."/>
            <person name="Dubchak I."/>
            <person name="Gentemann C."/>
            <person name="Eikrem W."/>
            <person name="Gready J.E."/>
            <person name="John U."/>
            <person name="Lanier W."/>
            <person name="Lindquist E.A."/>
            <person name="Lucas S."/>
            <person name="Mayer K.F."/>
            <person name="Moreau H."/>
            <person name="Not F."/>
            <person name="Otillar R."/>
            <person name="Panaud O."/>
            <person name="Pangilinan J."/>
            <person name="Paulsen I."/>
            <person name="Piegu B."/>
            <person name="Poliakov A."/>
            <person name="Robbens S."/>
            <person name="Schmutz J."/>
            <person name="Toulza E."/>
            <person name="Wyss T."/>
            <person name="Zelensky A."/>
            <person name="Zhou K."/>
            <person name="Armbrust E.V."/>
            <person name="Bhattacharya D."/>
            <person name="Goodenough U.W."/>
            <person name="Van de Peer Y."/>
            <person name="Grigoriev I.V."/>
        </authorList>
    </citation>
    <scope>NUCLEOTIDE SEQUENCE [LARGE SCALE GENOMIC DNA]</scope>
    <source>
        <strain evidence="10">RCC299 / NOUM17</strain>
    </source>
</reference>
<dbReference type="GeneID" id="8241356"/>
<dbReference type="NCBIfam" id="TIGR01289">
    <property type="entry name" value="LPOR"/>
    <property type="match status" value="1"/>
</dbReference>
<evidence type="ECO:0000256" key="5">
    <source>
        <dbReference type="ARBA" id="ARBA00023002"/>
    </source>
</evidence>
<dbReference type="OrthoDB" id="191139at2759"/>
<sequence length="420" mass="44824">MSSASMLASSVAAPAATRFGKKAQGVSARKAISRVPVGGHKVQTKTQAAFVVSASGAKKTAIVTGASSGLGLYTAKALVERGDYFVVMACRNVAKGQEAAKQLGFAADSYEVMELELGDLANVRNFVKKFRGKKYAKSLQSLICNAAIYYPNAVTPTYTKDGFEETVGVTHLGHFLLANLMLKDLVGAQDMGIDKRLCIVGSVTANTNTLAGQVPPRANLGDMSGLAAGLNGDRNANAMIDGDRFIGPKAYKDAKLCNILTVKEMSNRWHEQTGVTFSTMYPGCIADTPLFRNHTPVFRFLFPLIQKYITKGYVTMQEAGGRLASVVCEPQYTTSGAYWAWKGGGDQLWDNYWDNSNRTEAFDNKPSKEGGDMQKAKEMFDMSVQAVGLKAGELGPGSFRAGSGGGPSLPNPFKALAGAK</sequence>
<dbReference type="FunCoup" id="C1DYG4">
    <property type="interactions" value="528"/>
</dbReference>
<dbReference type="InterPro" id="IPR005979">
    <property type="entry name" value="Prochl_reduct"/>
</dbReference>
<dbReference type="AlphaFoldDB" id="C1DYG4"/>
<dbReference type="GO" id="GO:0009507">
    <property type="term" value="C:chloroplast"/>
    <property type="evidence" value="ECO:0007669"/>
    <property type="project" value="UniProtKB-SubCell"/>
</dbReference>
<gene>
    <name evidence="9" type="primary">PORA</name>
    <name evidence="9" type="ORF">MICPUN_93411</name>
</gene>
<dbReference type="InParanoid" id="C1DYG4"/>
<keyword evidence="7" id="KW-0809">Transit peptide</keyword>